<keyword evidence="2" id="KW-1185">Reference proteome</keyword>
<reference evidence="1 2" key="1">
    <citation type="submission" date="2023-07" db="EMBL/GenBank/DDBJ databases">
        <authorList>
            <person name="Peeters C."/>
        </authorList>
    </citation>
    <scope>NUCLEOTIDE SEQUENCE [LARGE SCALE GENOMIC DNA]</scope>
    <source>
        <strain evidence="1 2">LMG 19083</strain>
    </source>
</reference>
<dbReference type="Proteomes" id="UP001189813">
    <property type="component" value="Unassembled WGS sequence"/>
</dbReference>
<evidence type="ECO:0000313" key="2">
    <source>
        <dbReference type="Proteomes" id="UP001189813"/>
    </source>
</evidence>
<organism evidence="1 2">
    <name type="scientific">Ralstonia psammae</name>
    <dbReference type="NCBI Taxonomy" id="3058598"/>
    <lineage>
        <taxon>Bacteria</taxon>
        <taxon>Pseudomonadati</taxon>
        <taxon>Pseudomonadota</taxon>
        <taxon>Betaproteobacteria</taxon>
        <taxon>Burkholderiales</taxon>
        <taxon>Burkholderiaceae</taxon>
        <taxon>Ralstonia</taxon>
    </lineage>
</organism>
<gene>
    <name evidence="1" type="ORF">LMG19083_05021</name>
</gene>
<proteinExistence type="predicted"/>
<dbReference type="EMBL" id="CATZBU010000035">
    <property type="protein sequence ID" value="CAJ0809781.1"/>
    <property type="molecule type" value="Genomic_DNA"/>
</dbReference>
<protein>
    <submittedName>
        <fullName evidence="1">Uncharacterized protein</fullName>
    </submittedName>
</protein>
<name>A0ABM9K0Y5_9RALS</name>
<evidence type="ECO:0000313" key="1">
    <source>
        <dbReference type="EMBL" id="CAJ0809781.1"/>
    </source>
</evidence>
<accession>A0ABM9K0Y5</accession>
<comment type="caution">
    <text evidence="1">The sequence shown here is derived from an EMBL/GenBank/DDBJ whole genome shotgun (WGS) entry which is preliminary data.</text>
</comment>
<sequence>MTADNCQSIFLATPQLPHSKNPCFFGTLGRNAEGLTTFLHSGKGAGITFRTAGNRDRSHPCARHDGPHTELHLCEEPASSVPVAQIRDQHAAVQRHPHKPRQPSVVRSIYNQGFAQPVPTSSGWGNAGGLLRTTSICAGCGCHRRTGLGSVADPLSPGEGRQRRAAFCNSPHTENSTRNATCRDGLASLPPAGRVTRRGSRDWGVCRVNDVCDGCAYQRTVPLEFDNPT</sequence>